<evidence type="ECO:0000256" key="1">
    <source>
        <dbReference type="ARBA" id="ARBA00004571"/>
    </source>
</evidence>
<dbReference type="InterPro" id="IPR036942">
    <property type="entry name" value="Beta-barrel_TonB_sf"/>
</dbReference>
<evidence type="ECO:0000256" key="4">
    <source>
        <dbReference type="ARBA" id="ARBA00022692"/>
    </source>
</evidence>
<evidence type="ECO:0000259" key="12">
    <source>
        <dbReference type="Pfam" id="PF00593"/>
    </source>
</evidence>
<proteinExistence type="inferred from homology"/>
<dbReference type="InterPro" id="IPR000531">
    <property type="entry name" value="Beta-barrel_TonB"/>
</dbReference>
<evidence type="ECO:0000313" key="15">
    <source>
        <dbReference type="Proteomes" id="UP000243359"/>
    </source>
</evidence>
<accession>A0A1H1PDV2</accession>
<dbReference type="PANTHER" id="PTHR30069">
    <property type="entry name" value="TONB-DEPENDENT OUTER MEMBRANE RECEPTOR"/>
    <property type="match status" value="1"/>
</dbReference>
<evidence type="ECO:0000256" key="2">
    <source>
        <dbReference type="ARBA" id="ARBA00022448"/>
    </source>
</evidence>
<feature type="chain" id="PRO_5009256446" evidence="11">
    <location>
        <begin position="25"/>
        <end position="721"/>
    </location>
</feature>
<feature type="compositionally biased region" description="Basic and acidic residues" evidence="10">
    <location>
        <begin position="210"/>
        <end position="224"/>
    </location>
</feature>
<evidence type="ECO:0000256" key="8">
    <source>
        <dbReference type="PROSITE-ProRule" id="PRU01360"/>
    </source>
</evidence>
<reference evidence="15" key="1">
    <citation type="submission" date="2016-10" db="EMBL/GenBank/DDBJ databases">
        <authorList>
            <person name="Varghese N."/>
            <person name="Submissions S."/>
        </authorList>
    </citation>
    <scope>NUCLEOTIDE SEQUENCE [LARGE SCALE GENOMIC DNA]</scope>
    <source>
        <strain evidence="15">KCTC 32247</strain>
    </source>
</reference>
<evidence type="ECO:0000313" key="14">
    <source>
        <dbReference type="EMBL" id="SDS09446.1"/>
    </source>
</evidence>
<feature type="signal peptide" evidence="11">
    <location>
        <begin position="1"/>
        <end position="24"/>
    </location>
</feature>
<dbReference type="RefSeq" id="WP_408003092.1">
    <property type="nucleotide sequence ID" value="NZ_LT629751.1"/>
</dbReference>
<feature type="domain" description="TonB-dependent receptor-like beta-barrel" evidence="12">
    <location>
        <begin position="221"/>
        <end position="679"/>
    </location>
</feature>
<dbReference type="InterPro" id="IPR039426">
    <property type="entry name" value="TonB-dep_rcpt-like"/>
</dbReference>
<dbReference type="InterPro" id="IPR037066">
    <property type="entry name" value="Plug_dom_sf"/>
</dbReference>
<keyword evidence="2 8" id="KW-0813">Transport</keyword>
<keyword evidence="7 8" id="KW-0998">Cell outer membrane</keyword>
<keyword evidence="6 8" id="KW-0472">Membrane</keyword>
<comment type="similarity">
    <text evidence="8 9">Belongs to the TonB-dependent receptor family.</text>
</comment>
<comment type="subcellular location">
    <subcellularLocation>
        <location evidence="1 8">Cell outer membrane</location>
        <topology evidence="1 8">Multi-pass membrane protein</topology>
    </subcellularLocation>
</comment>
<evidence type="ECO:0000256" key="10">
    <source>
        <dbReference type="SAM" id="MobiDB-lite"/>
    </source>
</evidence>
<dbReference type="EMBL" id="LT629751">
    <property type="protein sequence ID" value="SDS09446.1"/>
    <property type="molecule type" value="Genomic_DNA"/>
</dbReference>
<evidence type="ECO:0000256" key="5">
    <source>
        <dbReference type="ARBA" id="ARBA00023077"/>
    </source>
</evidence>
<dbReference type="Gene3D" id="2.40.170.20">
    <property type="entry name" value="TonB-dependent receptor, beta-barrel domain"/>
    <property type="match status" value="1"/>
</dbReference>
<feature type="domain" description="TonB-dependent receptor plug" evidence="13">
    <location>
        <begin position="49"/>
        <end position="159"/>
    </location>
</feature>
<dbReference type="GO" id="GO:0009279">
    <property type="term" value="C:cell outer membrane"/>
    <property type="evidence" value="ECO:0007669"/>
    <property type="project" value="UniProtKB-SubCell"/>
</dbReference>
<dbReference type="Pfam" id="PF07715">
    <property type="entry name" value="Plug"/>
    <property type="match status" value="1"/>
</dbReference>
<dbReference type="Proteomes" id="UP000243359">
    <property type="component" value="Chromosome I"/>
</dbReference>
<dbReference type="PANTHER" id="PTHR30069:SF27">
    <property type="entry name" value="BLL4766 PROTEIN"/>
    <property type="match status" value="1"/>
</dbReference>
<evidence type="ECO:0000256" key="6">
    <source>
        <dbReference type="ARBA" id="ARBA00023136"/>
    </source>
</evidence>
<dbReference type="AlphaFoldDB" id="A0A1H1PDV2"/>
<protein>
    <submittedName>
        <fullName evidence="14">Iron complex outermembrane recepter protein</fullName>
    </submittedName>
</protein>
<keyword evidence="4 8" id="KW-0812">Transmembrane</keyword>
<feature type="region of interest" description="Disordered" evidence="10">
    <location>
        <begin position="204"/>
        <end position="224"/>
    </location>
</feature>
<dbReference type="Pfam" id="PF00593">
    <property type="entry name" value="TonB_dep_Rec_b-barrel"/>
    <property type="match status" value="1"/>
</dbReference>
<dbReference type="GO" id="GO:0015344">
    <property type="term" value="F:siderophore uptake transmembrane transporter activity"/>
    <property type="evidence" value="ECO:0007669"/>
    <property type="project" value="TreeGrafter"/>
</dbReference>
<dbReference type="SUPFAM" id="SSF56935">
    <property type="entry name" value="Porins"/>
    <property type="match status" value="1"/>
</dbReference>
<dbReference type="InterPro" id="IPR012910">
    <property type="entry name" value="Plug_dom"/>
</dbReference>
<gene>
    <name evidence="14" type="ORF">SAMN05216221_1057</name>
</gene>
<keyword evidence="15" id="KW-1185">Reference proteome</keyword>
<dbReference type="GO" id="GO:0044718">
    <property type="term" value="P:siderophore transmembrane transport"/>
    <property type="evidence" value="ECO:0007669"/>
    <property type="project" value="TreeGrafter"/>
</dbReference>
<keyword evidence="5 9" id="KW-0798">TonB box</keyword>
<evidence type="ECO:0000259" key="13">
    <source>
        <dbReference type="Pfam" id="PF07715"/>
    </source>
</evidence>
<organism evidence="14 15">
    <name type="scientific">Pseudomonas oryzae</name>
    <dbReference type="NCBI Taxonomy" id="1392877"/>
    <lineage>
        <taxon>Bacteria</taxon>
        <taxon>Pseudomonadati</taxon>
        <taxon>Pseudomonadota</taxon>
        <taxon>Gammaproteobacteria</taxon>
        <taxon>Pseudomonadales</taxon>
        <taxon>Pseudomonadaceae</taxon>
        <taxon>Pseudomonas</taxon>
    </lineage>
</organism>
<sequence length="721" mass="82146">MPTRRLTPLLGLLPVLFTSPSGWAEDLFLDGKALPEVLTATRLRQSPAAVPGSVTVIDRQLIEASGARDIPELMRLVPGMMVGHTGYAESNLATVNYHGSRATEARRLQVLVDGRSVYRPGLATVDWLDIPLAIEDIERIEVFRGPNTVSYGANALMGVISIITRRPADSQGSRLKYTRGERGVDDWYASQGFQAGSGDFRLSLSGQEDNGFHHTNRDEKYRDSRRSTRMQLSASHDLAGGQSLDWQLAAKEGSNQRNYDYEDEPLLEDIVEPGDTDRDVTARDFAGSLRWNLDLSPAHSVQVQTYAQRWERRQAWRRCDVRLAFDPDVAKLFAMNPDYLDDVAGHIDAGLTYPPRGPNPQQILDKNDPMYLLAIRIMDKFYSDPSMSEAVCGDTDQDIDETRYDLEVQDTLSLTPDLRLLSGIGYRHDRVDSQTYFNGAIDNDIGRLFAHLEWYLTEHILLQGGAMYENDRLSGDSLTPRVALNYLITPRHGLRFVYSEAIRSPDMQENNVDWSYRLDNLSGLPGRSSAYAYGWAKGSGDLEQEIMRSREIGYNGHFDFGLSIDIKIFNDELHQMISEPLDVNEFVVSNNNWMWFRGAETEIDWRIGNRDRLRLTYAYVDFDASHKSDRRLTARYSGSGGWMHDWGRGWSSGLFYYGADLLNERRFERVDVRLAKRFDLGRTDLELAGVLQQRLDDEALTWRENLYDDRRQVYFSAQLTF</sequence>
<dbReference type="STRING" id="1392877.SAMN05216221_1057"/>
<keyword evidence="11" id="KW-0732">Signal</keyword>
<keyword evidence="3 8" id="KW-1134">Transmembrane beta strand</keyword>
<name>A0A1H1PDV2_9PSED</name>
<dbReference type="Gene3D" id="2.170.130.10">
    <property type="entry name" value="TonB-dependent receptor, plug domain"/>
    <property type="match status" value="1"/>
</dbReference>
<dbReference type="PROSITE" id="PS52016">
    <property type="entry name" value="TONB_DEPENDENT_REC_3"/>
    <property type="match status" value="1"/>
</dbReference>
<evidence type="ECO:0000256" key="11">
    <source>
        <dbReference type="SAM" id="SignalP"/>
    </source>
</evidence>
<evidence type="ECO:0000256" key="3">
    <source>
        <dbReference type="ARBA" id="ARBA00022452"/>
    </source>
</evidence>
<evidence type="ECO:0000256" key="7">
    <source>
        <dbReference type="ARBA" id="ARBA00023237"/>
    </source>
</evidence>
<evidence type="ECO:0000256" key="9">
    <source>
        <dbReference type="RuleBase" id="RU003357"/>
    </source>
</evidence>